<accession>A0ABT8QUB4</accession>
<evidence type="ECO:0000313" key="2">
    <source>
        <dbReference type="EMBL" id="MDO0823486.1"/>
    </source>
</evidence>
<dbReference type="EMBL" id="JAMJEV010000008">
    <property type="protein sequence ID" value="MDO0823486.1"/>
    <property type="molecule type" value="Genomic_DNA"/>
</dbReference>
<name>A0ABT8QUB4_9FIRM</name>
<protein>
    <submittedName>
        <fullName evidence="2">DUF3102 domain-containing protein</fullName>
    </submittedName>
</protein>
<gene>
    <name evidence="2" type="ORF">M8H41_11530</name>
</gene>
<dbReference type="Pfam" id="PF11300">
    <property type="entry name" value="DUF3102"/>
    <property type="match status" value="1"/>
</dbReference>
<keyword evidence="3" id="KW-1185">Reference proteome</keyword>
<evidence type="ECO:0000256" key="1">
    <source>
        <dbReference type="SAM" id="Coils"/>
    </source>
</evidence>
<evidence type="ECO:0000313" key="3">
    <source>
        <dbReference type="Proteomes" id="UP001176021"/>
    </source>
</evidence>
<keyword evidence="1" id="KW-0175">Coiled coil</keyword>
<feature type="coiled-coil region" evidence="1">
    <location>
        <begin position="139"/>
        <end position="166"/>
    </location>
</feature>
<comment type="caution">
    <text evidence="2">The sequence shown here is derived from an EMBL/GenBank/DDBJ whole genome shotgun (WGS) entry which is preliminary data.</text>
</comment>
<dbReference type="Proteomes" id="UP001176021">
    <property type="component" value="Unassembled WGS sequence"/>
</dbReference>
<dbReference type="InterPro" id="IPR021451">
    <property type="entry name" value="DUF3102"/>
</dbReference>
<proteinExistence type="predicted"/>
<organism evidence="2 3">
    <name type="scientific">Desulfosporosinus nitroreducens</name>
    <dbReference type="NCBI Taxonomy" id="2018668"/>
    <lineage>
        <taxon>Bacteria</taxon>
        <taxon>Bacillati</taxon>
        <taxon>Bacillota</taxon>
        <taxon>Clostridia</taxon>
        <taxon>Eubacteriales</taxon>
        <taxon>Desulfitobacteriaceae</taxon>
        <taxon>Desulfosporosinus</taxon>
    </lineage>
</organism>
<reference evidence="2" key="1">
    <citation type="submission" date="2022-05" db="EMBL/GenBank/DDBJ databases">
        <title>Expanded diversity of anoxic marine methylotrophy in a Black Sea sulfate reducing microorganism.</title>
        <authorList>
            <person name="Fischer P.Q."/>
            <person name="Stams A.J.M."/>
            <person name="Villanueva L."/>
            <person name="Sousa D.Z."/>
        </authorList>
    </citation>
    <scope>NUCLEOTIDE SEQUENCE</scope>
    <source>
        <strain evidence="2">P130</strain>
    </source>
</reference>
<sequence length="288" mass="32089">MGAFPPEKLMNKQRSSKIMAKGISERTPQIIAAEINSIKDQTGRMLLYSSVEIGRRLTEAKSMVNHGEWGKWLENSVSYSQSTANKLMRLFEEYEAKLTAGQDSSNSESIPNLSYTQAIILLGIPEEERESFMAEHDVASMSTRELKQAVQERDQALNEKAELQNTLTANQGAVTEITYERDELRKQASGLQAAIHTKELTIKTLQEKLDSAKEGEASAGKIAALEKDIKVARIKLSANKVSFLYNNIAKEFEDLLKELTKLAPADPEAHEKYKSEVSGLIGKIAERL</sequence>